<dbReference type="AlphaFoldDB" id="A0A6B2M105"/>
<sequence length="106" mass="12129">MSAEKMITHLVFFRMLPEAEGSTGEENAAELVEMLMKLPGKIPELVKLEAGRDFSRTPASFDVGLLTQFENKEDLETYRIHPEHQKVVKFVQKTTSERAVVDYESR</sequence>
<proteinExistence type="predicted"/>
<dbReference type="SMART" id="SM00886">
    <property type="entry name" value="Dabb"/>
    <property type="match status" value="1"/>
</dbReference>
<gene>
    <name evidence="2" type="ORF">G0Q06_09005</name>
</gene>
<dbReference type="EMBL" id="JAAGNX010000002">
    <property type="protein sequence ID" value="NDV62588.1"/>
    <property type="molecule type" value="Genomic_DNA"/>
</dbReference>
<dbReference type="InterPro" id="IPR013097">
    <property type="entry name" value="Dabb"/>
</dbReference>
<evidence type="ECO:0000313" key="2">
    <source>
        <dbReference type="EMBL" id="NDV62588.1"/>
    </source>
</evidence>
<feature type="domain" description="Stress-response A/B barrel" evidence="1">
    <location>
        <begin position="7"/>
        <end position="103"/>
    </location>
</feature>
<evidence type="ECO:0000313" key="3">
    <source>
        <dbReference type="Proteomes" id="UP000478417"/>
    </source>
</evidence>
<comment type="caution">
    <text evidence="2">The sequence shown here is derived from an EMBL/GenBank/DDBJ whole genome shotgun (WGS) entry which is preliminary data.</text>
</comment>
<protein>
    <submittedName>
        <fullName evidence="2">Dabb family protein</fullName>
    </submittedName>
</protein>
<dbReference type="RefSeq" id="WP_163964713.1">
    <property type="nucleotide sequence ID" value="NZ_JAAGNX010000002.1"/>
</dbReference>
<keyword evidence="3" id="KW-1185">Reference proteome</keyword>
<dbReference type="Gene3D" id="3.30.70.100">
    <property type="match status" value="1"/>
</dbReference>
<name>A0A6B2M105_9BACT</name>
<dbReference type="PANTHER" id="PTHR37832:SF1">
    <property type="entry name" value="STRESS-RESPONSE A_B BARREL DOMAIN-CONTAINING PROTEIN"/>
    <property type="match status" value="1"/>
</dbReference>
<reference evidence="2 3" key="1">
    <citation type="submission" date="2020-02" db="EMBL/GenBank/DDBJ databases">
        <title>Albibacoteraceae fam. nov., the first described family within the subdivision 4 Verrucomicrobia.</title>
        <authorList>
            <person name="Xi F."/>
        </authorList>
    </citation>
    <scope>NUCLEOTIDE SEQUENCE [LARGE SCALE GENOMIC DNA]</scope>
    <source>
        <strain evidence="2 3">CK1056</strain>
    </source>
</reference>
<dbReference type="InterPro" id="IPR011008">
    <property type="entry name" value="Dimeric_a/b-barrel"/>
</dbReference>
<dbReference type="PROSITE" id="PS51502">
    <property type="entry name" value="S_R_A_B_BARREL"/>
    <property type="match status" value="1"/>
</dbReference>
<evidence type="ECO:0000259" key="1">
    <source>
        <dbReference type="PROSITE" id="PS51502"/>
    </source>
</evidence>
<dbReference type="Proteomes" id="UP000478417">
    <property type="component" value="Unassembled WGS sequence"/>
</dbReference>
<dbReference type="PANTHER" id="PTHR37832">
    <property type="entry name" value="BLL2683 PROTEIN"/>
    <property type="match status" value="1"/>
</dbReference>
<dbReference type="SUPFAM" id="SSF54909">
    <property type="entry name" value="Dimeric alpha+beta barrel"/>
    <property type="match status" value="1"/>
</dbReference>
<dbReference type="Pfam" id="PF07876">
    <property type="entry name" value="Dabb"/>
    <property type="match status" value="1"/>
</dbReference>
<accession>A0A6B2M105</accession>
<organism evidence="2 3">
    <name type="scientific">Oceanipulchritudo coccoides</name>
    <dbReference type="NCBI Taxonomy" id="2706888"/>
    <lineage>
        <taxon>Bacteria</taxon>
        <taxon>Pseudomonadati</taxon>
        <taxon>Verrucomicrobiota</taxon>
        <taxon>Opitutia</taxon>
        <taxon>Puniceicoccales</taxon>
        <taxon>Oceanipulchritudinaceae</taxon>
        <taxon>Oceanipulchritudo</taxon>
    </lineage>
</organism>